<reference evidence="2" key="1">
    <citation type="submission" date="2018-05" db="EMBL/GenBank/DDBJ databases">
        <authorList>
            <person name="Lanie J.A."/>
            <person name="Ng W.-L."/>
            <person name="Kazmierczak K.M."/>
            <person name="Andrzejewski T.M."/>
            <person name="Davidsen T.M."/>
            <person name="Wayne K.J."/>
            <person name="Tettelin H."/>
            <person name="Glass J.I."/>
            <person name="Rusch D."/>
            <person name="Podicherti R."/>
            <person name="Tsui H.-C.T."/>
            <person name="Winkler M.E."/>
        </authorList>
    </citation>
    <scope>NUCLEOTIDE SEQUENCE</scope>
</reference>
<dbReference type="AlphaFoldDB" id="A0A382WDC7"/>
<name>A0A382WDC7_9ZZZZ</name>
<sequence length="37" mass="4086">MTRRTRKKKQKQDLDSFPANPTTHKPVPANGHGSVGV</sequence>
<gene>
    <name evidence="2" type="ORF">METZ01_LOCUS409770</name>
</gene>
<protein>
    <submittedName>
        <fullName evidence="2">Uncharacterized protein</fullName>
    </submittedName>
</protein>
<feature type="compositionally biased region" description="Basic residues" evidence="1">
    <location>
        <begin position="1"/>
        <end position="10"/>
    </location>
</feature>
<feature type="region of interest" description="Disordered" evidence="1">
    <location>
        <begin position="1"/>
        <end position="37"/>
    </location>
</feature>
<proteinExistence type="predicted"/>
<dbReference type="EMBL" id="UINC01159048">
    <property type="protein sequence ID" value="SVD56916.1"/>
    <property type="molecule type" value="Genomic_DNA"/>
</dbReference>
<organism evidence="2">
    <name type="scientific">marine metagenome</name>
    <dbReference type="NCBI Taxonomy" id="408172"/>
    <lineage>
        <taxon>unclassified sequences</taxon>
        <taxon>metagenomes</taxon>
        <taxon>ecological metagenomes</taxon>
    </lineage>
</organism>
<evidence type="ECO:0000256" key="1">
    <source>
        <dbReference type="SAM" id="MobiDB-lite"/>
    </source>
</evidence>
<accession>A0A382WDC7</accession>
<evidence type="ECO:0000313" key="2">
    <source>
        <dbReference type="EMBL" id="SVD56916.1"/>
    </source>
</evidence>
<feature type="non-terminal residue" evidence="2">
    <location>
        <position position="37"/>
    </location>
</feature>